<dbReference type="Proteomes" id="UP001196530">
    <property type="component" value="Unassembled WGS sequence"/>
</dbReference>
<dbReference type="AlphaFoldDB" id="A0AAN6DFS3"/>
<reference evidence="1" key="1">
    <citation type="journal article" date="2021" name="G3 (Bethesda)">
        <title>Genomic diversity, chromosomal rearrangements, and interspecies hybridization in the ogataea polymorpha species complex.</title>
        <authorList>
            <person name="Hanson S.J."/>
            <person name="Cinneide E.O."/>
            <person name="Salzberg L.I."/>
            <person name="Wolfe K.H."/>
            <person name="McGowan J."/>
            <person name="Fitzpatrick D.A."/>
            <person name="Matlin K."/>
        </authorList>
    </citation>
    <scope>NUCLEOTIDE SEQUENCE</scope>
    <source>
        <strain evidence="1">61-244</strain>
    </source>
</reference>
<gene>
    <name evidence="1" type="ORF">KL928_002030</name>
</gene>
<comment type="caution">
    <text evidence="1">The sequence shown here is derived from an EMBL/GenBank/DDBJ whole genome shotgun (WGS) entry which is preliminary data.</text>
</comment>
<name>A0AAN6DFS3_PICAN</name>
<accession>A0AAN6DFS3</accession>
<dbReference type="GeneID" id="66126081"/>
<dbReference type="RefSeq" id="XP_043060235.1">
    <property type="nucleotide sequence ID" value="XM_043202462.1"/>
</dbReference>
<dbReference type="EMBL" id="JAHLUX010000004">
    <property type="protein sequence ID" value="KAG7819356.1"/>
    <property type="molecule type" value="Genomic_DNA"/>
</dbReference>
<protein>
    <submittedName>
        <fullName evidence="1">Uncharacterized protein</fullName>
    </submittedName>
</protein>
<evidence type="ECO:0000313" key="2">
    <source>
        <dbReference type="Proteomes" id="UP001196530"/>
    </source>
</evidence>
<evidence type="ECO:0000313" key="1">
    <source>
        <dbReference type="EMBL" id="KAG7819356.1"/>
    </source>
</evidence>
<proteinExistence type="predicted"/>
<organism evidence="1 2">
    <name type="scientific">Pichia angusta</name>
    <name type="common">Yeast</name>
    <name type="synonym">Hansenula polymorpha</name>
    <dbReference type="NCBI Taxonomy" id="870730"/>
    <lineage>
        <taxon>Eukaryota</taxon>
        <taxon>Fungi</taxon>
        <taxon>Dikarya</taxon>
        <taxon>Ascomycota</taxon>
        <taxon>Saccharomycotina</taxon>
        <taxon>Pichiomycetes</taxon>
        <taxon>Pichiales</taxon>
        <taxon>Pichiaceae</taxon>
        <taxon>Ogataea</taxon>
    </lineage>
</organism>
<sequence>MPYNSSMSLAAYNTTHMDCAKCKVKRRVYITDEDPATLTKYKTCDACRRKNKVYKKNQKLKMLHKLNAMDQLQRESVMGPTIQVEQDLGHVKPVKLRPSFTSFLERVSHNKQRDVISIKYSCEVPEFIIQRYDSSMIISNRPDYASVDSVEQKVTNYREEVKKKLKLHYLSRLFDILESQGYTFKTRSTNWKNNKFYAQMLCHEDVGNKRRDFSLLVDDADVPENSQEQDINESHDNDNAKYDVAQPRNVLLYPCQSRLNYSFDSTSGLLSLEYSHLDHDGLPPTNPQDPKSIAHPPNSAINLASQWVKQLQSTPNGEQTDNASRMKLLMNPEQDGSDASSQKNGSALANALNYLHRNISNKE</sequence>